<proteinExistence type="predicted"/>
<accession>A0A2G5UVV4</accession>
<feature type="coiled-coil region" evidence="1">
    <location>
        <begin position="59"/>
        <end position="151"/>
    </location>
</feature>
<dbReference type="Proteomes" id="UP000230233">
    <property type="component" value="Chromosome II"/>
</dbReference>
<evidence type="ECO:0000313" key="2">
    <source>
        <dbReference type="EMBL" id="PIC43640.1"/>
    </source>
</evidence>
<sequence>MSARRYNYSEIDELNRILTVERELVLKTQENYRILKEKFLEISRENENLKIDRKNHLEGEESREKLQELEIRSDELIKKMKQSNEEREVRYEKFKVDTIEELQNVYRKELQDQNQQIEKLREDRRDLVKENDELLEKIVGLNTEIDDFKRKEKGKEVDLRMKFDQKLKELVLSNEKRTSPRFEHMEQLIENLHLEIQKKEEIILEKNREYSKEISEKNLEIEELKRSENSLKFQIQHLDSTILNLNLQIQKINSESDQTSEINILKLKNDQFMKENLELELKFRHDEREFSRKLGQLDQQFSVRISEFEKLCEQKDAEIEDLKSHLEASEKIQETLEKTERSLQIEEEHRERLELEVKSLYEKLQKSGEEKEEFEKNLKLERDKLEISLVSMKKKLEMTPEAPENVEKLRKELRESERRRQLEKEKYQKIILELKDALKRLEKNYRDAVGRLQETIPHF</sequence>
<name>A0A2G5UVV4_9PELO</name>
<dbReference type="OrthoDB" id="5860291at2759"/>
<dbReference type="STRING" id="1611254.A0A2G5UVV4"/>
<reference evidence="3" key="1">
    <citation type="submission" date="2017-10" db="EMBL/GenBank/DDBJ databases">
        <title>Rapid genome shrinkage in a self-fertile nematode reveals novel sperm competition proteins.</title>
        <authorList>
            <person name="Yin D."/>
            <person name="Schwarz E.M."/>
            <person name="Thomas C.G."/>
            <person name="Felde R.L."/>
            <person name="Korf I.F."/>
            <person name="Cutter A.D."/>
            <person name="Schartner C.M."/>
            <person name="Ralston E.J."/>
            <person name="Meyer B.J."/>
            <person name="Haag E.S."/>
        </authorList>
    </citation>
    <scope>NUCLEOTIDE SEQUENCE [LARGE SCALE GENOMIC DNA]</scope>
    <source>
        <strain evidence="3">JU1422</strain>
    </source>
</reference>
<evidence type="ECO:0000313" key="3">
    <source>
        <dbReference type="Proteomes" id="UP000230233"/>
    </source>
</evidence>
<dbReference type="EMBL" id="PDUG01000002">
    <property type="protein sequence ID" value="PIC43640.1"/>
    <property type="molecule type" value="Genomic_DNA"/>
</dbReference>
<comment type="caution">
    <text evidence="2">The sequence shown here is derived from an EMBL/GenBank/DDBJ whole genome shotgun (WGS) entry which is preliminary data.</text>
</comment>
<dbReference type="AlphaFoldDB" id="A0A2G5UVV4"/>
<organism evidence="2 3">
    <name type="scientific">Caenorhabditis nigoni</name>
    <dbReference type="NCBI Taxonomy" id="1611254"/>
    <lineage>
        <taxon>Eukaryota</taxon>
        <taxon>Metazoa</taxon>
        <taxon>Ecdysozoa</taxon>
        <taxon>Nematoda</taxon>
        <taxon>Chromadorea</taxon>
        <taxon>Rhabditida</taxon>
        <taxon>Rhabditina</taxon>
        <taxon>Rhabditomorpha</taxon>
        <taxon>Rhabditoidea</taxon>
        <taxon>Rhabditidae</taxon>
        <taxon>Peloderinae</taxon>
        <taxon>Caenorhabditis</taxon>
    </lineage>
</organism>
<evidence type="ECO:0000256" key="1">
    <source>
        <dbReference type="SAM" id="Coils"/>
    </source>
</evidence>
<feature type="coiled-coil region" evidence="1">
    <location>
        <begin position="182"/>
        <end position="451"/>
    </location>
</feature>
<keyword evidence="3" id="KW-1185">Reference proteome</keyword>
<gene>
    <name evidence="2" type="primary">Cni-K10G6.4</name>
    <name evidence="2" type="synonym">Cnig_chr_II.g4303</name>
    <name evidence="2" type="ORF">B9Z55_004303</name>
</gene>
<protein>
    <submittedName>
        <fullName evidence="2">Uncharacterized protein</fullName>
    </submittedName>
</protein>
<keyword evidence="1" id="KW-0175">Coiled coil</keyword>